<feature type="compositionally biased region" description="Low complexity" evidence="1">
    <location>
        <begin position="40"/>
        <end position="49"/>
    </location>
</feature>
<dbReference type="EMBL" id="JAOB01000010">
    <property type="protein sequence ID" value="EUA75209.1"/>
    <property type="molecule type" value="Genomic_DNA"/>
</dbReference>
<dbReference type="AlphaFoldDB" id="X8E3L6"/>
<feature type="region of interest" description="Disordered" evidence="1">
    <location>
        <begin position="35"/>
        <end position="61"/>
    </location>
</feature>
<name>X8E3L6_MYCXE</name>
<proteinExistence type="predicted"/>
<comment type="caution">
    <text evidence="2">The sequence shown here is derived from an EMBL/GenBank/DDBJ whole genome shotgun (WGS) entry which is preliminary data.</text>
</comment>
<reference evidence="2" key="1">
    <citation type="submission" date="2014-01" db="EMBL/GenBank/DDBJ databases">
        <authorList>
            <person name="Brown-Elliot B."/>
            <person name="Wallace R."/>
            <person name="Lenaerts A."/>
            <person name="Ordway D."/>
            <person name="DeGroote M.A."/>
            <person name="Parker T."/>
            <person name="Sizemore C."/>
            <person name="Tallon L.J."/>
            <person name="Sadzewicz L.K."/>
            <person name="Sengamalay N."/>
            <person name="Fraser C.M."/>
            <person name="Hine E."/>
            <person name="Shefchek K.A."/>
            <person name="Das S.P."/>
            <person name="Tettelin H."/>
        </authorList>
    </citation>
    <scope>NUCLEOTIDE SEQUENCE [LARGE SCALE GENOMIC DNA]</scope>
    <source>
        <strain evidence="2">4042</strain>
    </source>
</reference>
<evidence type="ECO:0000313" key="2">
    <source>
        <dbReference type="EMBL" id="EUA75209.1"/>
    </source>
</evidence>
<organism evidence="2">
    <name type="scientific">Mycobacterium xenopi 4042</name>
    <dbReference type="NCBI Taxonomy" id="1299334"/>
    <lineage>
        <taxon>Bacteria</taxon>
        <taxon>Bacillati</taxon>
        <taxon>Actinomycetota</taxon>
        <taxon>Actinomycetes</taxon>
        <taxon>Mycobacteriales</taxon>
        <taxon>Mycobacteriaceae</taxon>
        <taxon>Mycobacterium</taxon>
    </lineage>
</organism>
<gene>
    <name evidence="2" type="ORF">I553_3101</name>
</gene>
<protein>
    <submittedName>
        <fullName evidence="2">Uncharacterized protein</fullName>
    </submittedName>
</protein>
<evidence type="ECO:0000256" key="1">
    <source>
        <dbReference type="SAM" id="MobiDB-lite"/>
    </source>
</evidence>
<sequence>MDETLCEANGFCESLARTFSGLATPKWCRSLTVRSRRTARSTSAPPSTSARRRRYGSSTED</sequence>
<dbReference type="PATRIC" id="fig|1299334.3.peg.613"/>
<accession>X8E3L6</accession>